<dbReference type="AlphaFoldDB" id="A0A1Y1QFM2"/>
<dbReference type="InterPro" id="IPR010179">
    <property type="entry name" value="CRISPR-assoc_prot_Cse3"/>
</dbReference>
<name>A0A1Y1QFM2_9GAMM</name>
<dbReference type="Pfam" id="PF08798">
    <property type="entry name" value="CRISPR_assoc"/>
    <property type="match status" value="1"/>
</dbReference>
<gene>
    <name evidence="1" type="ORF">BWK73_35995</name>
</gene>
<evidence type="ECO:0000313" key="1">
    <source>
        <dbReference type="EMBL" id="OQX04524.1"/>
    </source>
</evidence>
<dbReference type="CDD" id="cd09727">
    <property type="entry name" value="Cas6_I-E"/>
    <property type="match status" value="1"/>
</dbReference>
<evidence type="ECO:0000313" key="2">
    <source>
        <dbReference type="Proteomes" id="UP000192491"/>
    </source>
</evidence>
<proteinExistence type="predicted"/>
<comment type="caution">
    <text evidence="1">The sequence shown here is derived from an EMBL/GenBank/DDBJ whole genome shotgun (WGS) entry which is preliminary data.</text>
</comment>
<dbReference type="Proteomes" id="UP000192491">
    <property type="component" value="Unassembled WGS sequence"/>
</dbReference>
<dbReference type="Gene3D" id="3.30.70.1210">
    <property type="entry name" value="Crispr-associated protein, domain 2"/>
    <property type="match status" value="1"/>
</dbReference>
<sequence>MYLSRLLLTGEQLHNPYEIHRTLWLAFPDAAEQSRDFLFRVEQRASRQVQVLVQSQRQPAANVENARLLASKSLELNLLEGSQLRFMLMANPVKTIADEQGRLDSKGEVKKCRVPLIKEEEQIAWLKRKLEGAALVNIVEIEKQLPLHFRKGSKPGKIQPYAFKGVLQVVDAQALQDLLQQGIGHAKAFGCGLLSLART</sequence>
<dbReference type="Gene3D" id="3.30.70.1200">
    <property type="entry name" value="Crispr-associated protein, domain 1"/>
    <property type="match status" value="1"/>
</dbReference>
<reference evidence="1 2" key="1">
    <citation type="submission" date="2017-01" db="EMBL/GenBank/DDBJ databases">
        <title>Novel large sulfur bacteria in the metagenomes of groundwater-fed chemosynthetic microbial mats in the Lake Huron basin.</title>
        <authorList>
            <person name="Sharrar A.M."/>
            <person name="Flood B.E."/>
            <person name="Bailey J.V."/>
            <person name="Jones D.S."/>
            <person name="Biddanda B."/>
            <person name="Ruberg S.A."/>
            <person name="Marcus D.N."/>
            <person name="Dick G.J."/>
        </authorList>
    </citation>
    <scope>NUCLEOTIDE SEQUENCE [LARGE SCALE GENOMIC DNA]</scope>
    <source>
        <strain evidence="1">A8</strain>
    </source>
</reference>
<dbReference type="SUPFAM" id="SSF117987">
    <property type="entry name" value="CRISPR-associated protein"/>
    <property type="match status" value="2"/>
</dbReference>
<dbReference type="EMBL" id="MTEJ01000333">
    <property type="protein sequence ID" value="OQX04524.1"/>
    <property type="molecule type" value="Genomic_DNA"/>
</dbReference>
<protein>
    <submittedName>
        <fullName evidence="1">Type I-E CRISPR-associated protein Cas6/Cse3/CasE</fullName>
    </submittedName>
</protein>
<dbReference type="NCBIfam" id="TIGR01907">
    <property type="entry name" value="casE_Cse3"/>
    <property type="match status" value="1"/>
</dbReference>
<organism evidence="1 2">
    <name type="scientific">Thiothrix lacustris</name>
    <dbReference type="NCBI Taxonomy" id="525917"/>
    <lineage>
        <taxon>Bacteria</taxon>
        <taxon>Pseudomonadati</taxon>
        <taxon>Pseudomonadota</taxon>
        <taxon>Gammaproteobacteria</taxon>
        <taxon>Thiotrichales</taxon>
        <taxon>Thiotrichaceae</taxon>
        <taxon>Thiothrix</taxon>
    </lineage>
</organism>
<dbReference type="SMART" id="SM01101">
    <property type="entry name" value="CRISPR_assoc"/>
    <property type="match status" value="1"/>
</dbReference>
<accession>A0A1Y1QFM2</accession>